<gene>
    <name evidence="2" type="ORF">RISW2_18335</name>
</gene>
<dbReference type="OrthoDB" id="7745154at2"/>
<evidence type="ECO:0000313" key="3">
    <source>
        <dbReference type="Proteomes" id="UP000023430"/>
    </source>
</evidence>
<feature type="chain" id="PRO_5005379787" evidence="1">
    <location>
        <begin position="25"/>
        <end position="115"/>
    </location>
</feature>
<comment type="caution">
    <text evidence="2">The sequence shown here is derived from an EMBL/GenBank/DDBJ whole genome shotgun (WGS) entry which is preliminary data.</text>
</comment>
<keyword evidence="3" id="KW-1185">Reference proteome</keyword>
<reference evidence="2 3" key="1">
    <citation type="submission" date="2014-01" db="EMBL/GenBank/DDBJ databases">
        <title>Roseivivax isoporae LMG 25204 Genome Sequencing.</title>
        <authorList>
            <person name="Lai Q."/>
            <person name="Li G."/>
            <person name="Shao Z."/>
        </authorList>
    </citation>
    <scope>NUCLEOTIDE SEQUENCE [LARGE SCALE GENOMIC DNA]</scope>
    <source>
        <strain evidence="2 3">LMG 25204</strain>
    </source>
</reference>
<sequence>MSGVRAHVLSVVLASGAAASAAEAQAVLGTEAGCAFVEGRESAVEDRYALLHGHLTLRDATCQIQGVQTGTMIASCNGDMSGRFRAVLGIAPSPDGGVVLTLPEGGGTEVLYPCE</sequence>
<organism evidence="2 3">
    <name type="scientific">Roseivivax isoporae LMG 25204</name>
    <dbReference type="NCBI Taxonomy" id="1449351"/>
    <lineage>
        <taxon>Bacteria</taxon>
        <taxon>Pseudomonadati</taxon>
        <taxon>Pseudomonadota</taxon>
        <taxon>Alphaproteobacteria</taxon>
        <taxon>Rhodobacterales</taxon>
        <taxon>Roseobacteraceae</taxon>
        <taxon>Roseivivax</taxon>
    </lineage>
</organism>
<dbReference type="RefSeq" id="WP_043767253.1">
    <property type="nucleotide sequence ID" value="NZ_JAME01000005.1"/>
</dbReference>
<keyword evidence="1" id="KW-0732">Signal</keyword>
<dbReference type="EMBL" id="JAME01000005">
    <property type="protein sequence ID" value="ETX30224.1"/>
    <property type="molecule type" value="Genomic_DNA"/>
</dbReference>
<accession>X7FDV2</accession>
<evidence type="ECO:0000313" key="2">
    <source>
        <dbReference type="EMBL" id="ETX30224.1"/>
    </source>
</evidence>
<feature type="signal peptide" evidence="1">
    <location>
        <begin position="1"/>
        <end position="24"/>
    </location>
</feature>
<dbReference type="eggNOG" id="ENOG503018T">
    <property type="taxonomic scope" value="Bacteria"/>
</dbReference>
<evidence type="ECO:0000256" key="1">
    <source>
        <dbReference type="SAM" id="SignalP"/>
    </source>
</evidence>
<protein>
    <submittedName>
        <fullName evidence="2">Uncharacterized protein</fullName>
    </submittedName>
</protein>
<proteinExistence type="predicted"/>
<dbReference type="STRING" id="1449351.RISW2_18335"/>
<name>X7FDV2_9RHOB</name>
<dbReference type="Proteomes" id="UP000023430">
    <property type="component" value="Unassembled WGS sequence"/>
</dbReference>
<dbReference type="AlphaFoldDB" id="X7FDV2"/>